<feature type="chain" id="PRO_5042542871" description="Secreted protein" evidence="1">
    <location>
        <begin position="19"/>
        <end position="75"/>
    </location>
</feature>
<gene>
    <name evidence="2" type="ORF">B0T25DRAFT_31739</name>
</gene>
<evidence type="ECO:0008006" key="4">
    <source>
        <dbReference type="Google" id="ProtNLM"/>
    </source>
</evidence>
<reference evidence="2" key="1">
    <citation type="journal article" date="2023" name="Mol. Phylogenet. Evol.">
        <title>Genome-scale phylogeny and comparative genomics of the fungal order Sordariales.</title>
        <authorList>
            <person name="Hensen N."/>
            <person name="Bonometti L."/>
            <person name="Westerberg I."/>
            <person name="Brannstrom I.O."/>
            <person name="Guillou S."/>
            <person name="Cros-Aarteil S."/>
            <person name="Calhoun S."/>
            <person name="Haridas S."/>
            <person name="Kuo A."/>
            <person name="Mondo S."/>
            <person name="Pangilinan J."/>
            <person name="Riley R."/>
            <person name="LaButti K."/>
            <person name="Andreopoulos B."/>
            <person name="Lipzen A."/>
            <person name="Chen C."/>
            <person name="Yan M."/>
            <person name="Daum C."/>
            <person name="Ng V."/>
            <person name="Clum A."/>
            <person name="Steindorff A."/>
            <person name="Ohm R.A."/>
            <person name="Martin F."/>
            <person name="Silar P."/>
            <person name="Natvig D.O."/>
            <person name="Lalanne C."/>
            <person name="Gautier V."/>
            <person name="Ament-Velasquez S.L."/>
            <person name="Kruys A."/>
            <person name="Hutchinson M.I."/>
            <person name="Powell A.J."/>
            <person name="Barry K."/>
            <person name="Miller A.N."/>
            <person name="Grigoriev I.V."/>
            <person name="Debuchy R."/>
            <person name="Gladieux P."/>
            <person name="Hiltunen Thoren M."/>
            <person name="Johannesson H."/>
        </authorList>
    </citation>
    <scope>NUCLEOTIDE SEQUENCE</scope>
    <source>
        <strain evidence="2">CBS 955.72</strain>
    </source>
</reference>
<evidence type="ECO:0000313" key="2">
    <source>
        <dbReference type="EMBL" id="KAK3363151.1"/>
    </source>
</evidence>
<evidence type="ECO:0000313" key="3">
    <source>
        <dbReference type="Proteomes" id="UP001275084"/>
    </source>
</evidence>
<feature type="signal peptide" evidence="1">
    <location>
        <begin position="1"/>
        <end position="18"/>
    </location>
</feature>
<dbReference type="AlphaFoldDB" id="A0AAJ0MJV1"/>
<evidence type="ECO:0000256" key="1">
    <source>
        <dbReference type="SAM" id="SignalP"/>
    </source>
</evidence>
<dbReference type="Proteomes" id="UP001275084">
    <property type="component" value="Unassembled WGS sequence"/>
</dbReference>
<organism evidence="2 3">
    <name type="scientific">Lasiosphaeria hispida</name>
    <dbReference type="NCBI Taxonomy" id="260671"/>
    <lineage>
        <taxon>Eukaryota</taxon>
        <taxon>Fungi</taxon>
        <taxon>Dikarya</taxon>
        <taxon>Ascomycota</taxon>
        <taxon>Pezizomycotina</taxon>
        <taxon>Sordariomycetes</taxon>
        <taxon>Sordariomycetidae</taxon>
        <taxon>Sordariales</taxon>
        <taxon>Lasiosphaeriaceae</taxon>
        <taxon>Lasiosphaeria</taxon>
    </lineage>
</organism>
<comment type="caution">
    <text evidence="2">The sequence shown here is derived from an EMBL/GenBank/DDBJ whole genome shotgun (WGS) entry which is preliminary data.</text>
</comment>
<reference evidence="2" key="2">
    <citation type="submission" date="2023-06" db="EMBL/GenBank/DDBJ databases">
        <authorList>
            <consortium name="Lawrence Berkeley National Laboratory"/>
            <person name="Haridas S."/>
            <person name="Hensen N."/>
            <person name="Bonometti L."/>
            <person name="Westerberg I."/>
            <person name="Brannstrom I.O."/>
            <person name="Guillou S."/>
            <person name="Cros-Aarteil S."/>
            <person name="Calhoun S."/>
            <person name="Kuo A."/>
            <person name="Mondo S."/>
            <person name="Pangilinan J."/>
            <person name="Riley R."/>
            <person name="Labutti K."/>
            <person name="Andreopoulos B."/>
            <person name="Lipzen A."/>
            <person name="Chen C."/>
            <person name="Yanf M."/>
            <person name="Daum C."/>
            <person name="Ng V."/>
            <person name="Clum A."/>
            <person name="Steindorff A."/>
            <person name="Ohm R."/>
            <person name="Martin F."/>
            <person name="Silar P."/>
            <person name="Natvig D."/>
            <person name="Lalanne C."/>
            <person name="Gautier V."/>
            <person name="Ament-Velasquez S.L."/>
            <person name="Kruys A."/>
            <person name="Hutchinson M.I."/>
            <person name="Powell A.J."/>
            <person name="Barry K."/>
            <person name="Miller A.N."/>
            <person name="Grigoriev I.V."/>
            <person name="Debuchy R."/>
            <person name="Gladieux P."/>
            <person name="Thoren M.H."/>
            <person name="Johannesson H."/>
        </authorList>
    </citation>
    <scope>NUCLEOTIDE SEQUENCE</scope>
    <source>
        <strain evidence="2">CBS 955.72</strain>
    </source>
</reference>
<accession>A0AAJ0MJV1</accession>
<name>A0AAJ0MJV1_9PEZI</name>
<sequence>MLSACFLLAFFAFGQLRCNNMIPSPTMHMYTNLTIRIPRSLSGLCSAYPSAPSHARLAWSCGVASALAVPVTGTM</sequence>
<keyword evidence="3" id="KW-1185">Reference proteome</keyword>
<proteinExistence type="predicted"/>
<protein>
    <recommendedName>
        <fullName evidence="4">Secreted protein</fullName>
    </recommendedName>
</protein>
<keyword evidence="1" id="KW-0732">Signal</keyword>
<dbReference type="EMBL" id="JAUIQD010000001">
    <property type="protein sequence ID" value="KAK3363151.1"/>
    <property type="molecule type" value="Genomic_DNA"/>
</dbReference>